<protein>
    <submittedName>
        <fullName evidence="2">Uncharacterized protein</fullName>
    </submittedName>
</protein>
<keyword evidence="1" id="KW-0732">Signal</keyword>
<proteinExistence type="predicted"/>
<organism evidence="2 3">
    <name type="scientific">Mauremys mutica</name>
    <name type="common">yellowpond turtle</name>
    <dbReference type="NCBI Taxonomy" id="74926"/>
    <lineage>
        <taxon>Eukaryota</taxon>
        <taxon>Metazoa</taxon>
        <taxon>Chordata</taxon>
        <taxon>Craniata</taxon>
        <taxon>Vertebrata</taxon>
        <taxon>Euteleostomi</taxon>
        <taxon>Archelosauria</taxon>
        <taxon>Testudinata</taxon>
        <taxon>Testudines</taxon>
        <taxon>Cryptodira</taxon>
        <taxon>Durocryptodira</taxon>
        <taxon>Testudinoidea</taxon>
        <taxon>Geoemydidae</taxon>
        <taxon>Geoemydinae</taxon>
        <taxon>Mauremys</taxon>
    </lineage>
</organism>
<gene>
    <name evidence="2" type="ORF">KIL84_012564</name>
</gene>
<evidence type="ECO:0000256" key="1">
    <source>
        <dbReference type="SAM" id="SignalP"/>
    </source>
</evidence>
<comment type="caution">
    <text evidence="2">The sequence shown here is derived from an EMBL/GenBank/DDBJ whole genome shotgun (WGS) entry which is preliminary data.</text>
</comment>
<dbReference type="EMBL" id="JAHDVG010000464">
    <property type="protein sequence ID" value="KAH1184623.1"/>
    <property type="molecule type" value="Genomic_DNA"/>
</dbReference>
<dbReference type="Proteomes" id="UP000827986">
    <property type="component" value="Unassembled WGS sequence"/>
</dbReference>
<reference evidence="2" key="1">
    <citation type="submission" date="2021-09" db="EMBL/GenBank/DDBJ databases">
        <title>The genome of Mauremys mutica provides insights into the evolution of semi-aquatic lifestyle.</title>
        <authorList>
            <person name="Gong S."/>
            <person name="Gao Y."/>
        </authorList>
    </citation>
    <scope>NUCLEOTIDE SEQUENCE</scope>
    <source>
        <strain evidence="2">MM-2020</strain>
        <tissue evidence="2">Muscle</tissue>
    </source>
</reference>
<feature type="chain" id="PRO_5038999360" evidence="1">
    <location>
        <begin position="20"/>
        <end position="99"/>
    </location>
</feature>
<sequence length="99" mass="10812">MRVSNLGWGLSLFLHAAPGSPPCRCLASSLPCTETYECSADRDQCDHMSRSGGLDGNDNGDDFDEPGFSVLYFKANFPRITNDQCFFYVSNASLCSSII</sequence>
<dbReference type="AlphaFoldDB" id="A0A9D3XR85"/>
<evidence type="ECO:0000313" key="2">
    <source>
        <dbReference type="EMBL" id="KAH1184623.1"/>
    </source>
</evidence>
<name>A0A9D3XR85_9SAUR</name>
<accession>A0A9D3XR85</accession>
<feature type="signal peptide" evidence="1">
    <location>
        <begin position="1"/>
        <end position="19"/>
    </location>
</feature>
<keyword evidence="3" id="KW-1185">Reference proteome</keyword>
<evidence type="ECO:0000313" key="3">
    <source>
        <dbReference type="Proteomes" id="UP000827986"/>
    </source>
</evidence>